<sequence>MARAVWGVDSAARATEQLFYCVKNEFGYPKFWGRYLTDVPNVSDGLNKEEITLLRNYGIKVMPIYNVFREAVGYANGQVAARNAIFHARRLGIPKNKVLFANIEDYFPVDEGWIRGWVETLYPTGYRPGLYADPTKGDFSNAYCEAVQQNNQVAVQTMIWSAAPRPGTTKEQKAPKYQPATPNCKANVWAWQYGRDAETCPIDTNLADRRLLEFLY</sequence>
<dbReference type="RefSeq" id="WP_181555108.1">
    <property type="nucleotide sequence ID" value="NZ_CP064060.1"/>
</dbReference>
<comment type="caution">
    <text evidence="2">The sequence shown here is derived from an EMBL/GenBank/DDBJ whole genome shotgun (WGS) entry which is preliminary data.</text>
</comment>
<evidence type="ECO:0000259" key="1">
    <source>
        <dbReference type="Pfam" id="PF08924"/>
    </source>
</evidence>
<dbReference type="Proteomes" id="UP000523087">
    <property type="component" value="Unassembled WGS sequence"/>
</dbReference>
<accession>A0A7V9Z5A9</accession>
<proteinExistence type="predicted"/>
<dbReference type="InterPro" id="IPR015020">
    <property type="entry name" value="Rv2525c-like_Glyco_Hydro-like"/>
</dbReference>
<feature type="domain" description="Rv2525c-like glycoside hydrolase-like" evidence="1">
    <location>
        <begin position="30"/>
        <end position="165"/>
    </location>
</feature>
<organism evidence="2 3">
    <name type="scientific">Thermaerobacillus caldiproteolyticus</name>
    <dbReference type="NCBI Taxonomy" id="247480"/>
    <lineage>
        <taxon>Bacteria</taxon>
        <taxon>Bacillati</taxon>
        <taxon>Bacillota</taxon>
        <taxon>Bacilli</taxon>
        <taxon>Bacillales</taxon>
        <taxon>Anoxybacillaceae</taxon>
        <taxon>Thermaerobacillus</taxon>
    </lineage>
</organism>
<dbReference type="AlphaFoldDB" id="A0A7V9Z5A9"/>
<evidence type="ECO:0000313" key="2">
    <source>
        <dbReference type="EMBL" id="MBA2874185.1"/>
    </source>
</evidence>
<dbReference type="InterPro" id="IPR017853">
    <property type="entry name" value="GH"/>
</dbReference>
<dbReference type="SUPFAM" id="SSF51445">
    <property type="entry name" value="(Trans)glycosidases"/>
    <property type="match status" value="1"/>
</dbReference>
<keyword evidence="3" id="KW-1185">Reference proteome</keyword>
<name>A0A7V9Z5A9_9BACL</name>
<dbReference type="Gene3D" id="3.20.20.80">
    <property type="entry name" value="Glycosidases"/>
    <property type="match status" value="1"/>
</dbReference>
<evidence type="ECO:0000313" key="3">
    <source>
        <dbReference type="Proteomes" id="UP000523087"/>
    </source>
</evidence>
<reference evidence="2 3" key="1">
    <citation type="submission" date="2020-07" db="EMBL/GenBank/DDBJ databases">
        <title>Genomic Encyclopedia of Type Strains, Phase IV (KMG-IV): sequencing the most valuable type-strain genomes for metagenomic binning, comparative biology and taxonomic classification.</title>
        <authorList>
            <person name="Goeker M."/>
        </authorList>
    </citation>
    <scope>NUCLEOTIDE SEQUENCE [LARGE SCALE GENOMIC DNA]</scope>
    <source>
        <strain evidence="2 3">DSM 15730</strain>
    </source>
</reference>
<gene>
    <name evidence="2" type="ORF">HNR31_000955</name>
</gene>
<protein>
    <recommendedName>
        <fullName evidence="1">Rv2525c-like glycoside hydrolase-like domain-containing protein</fullName>
    </recommendedName>
</protein>
<dbReference type="EMBL" id="JACDUT010000002">
    <property type="protein sequence ID" value="MBA2874185.1"/>
    <property type="molecule type" value="Genomic_DNA"/>
</dbReference>
<dbReference type="Pfam" id="PF08924">
    <property type="entry name" value="Rv2525c_GlyHyd-like"/>
    <property type="match status" value="1"/>
</dbReference>